<evidence type="ECO:0000256" key="5">
    <source>
        <dbReference type="ARBA" id="ARBA00023163"/>
    </source>
</evidence>
<evidence type="ECO:0000256" key="1">
    <source>
        <dbReference type="ARBA" id="ARBA00022553"/>
    </source>
</evidence>
<dbReference type="GO" id="GO:0005829">
    <property type="term" value="C:cytosol"/>
    <property type="evidence" value="ECO:0007669"/>
    <property type="project" value="TreeGrafter"/>
</dbReference>
<dbReference type="PROSITE" id="PS50110">
    <property type="entry name" value="RESPONSE_REGULATORY"/>
    <property type="match status" value="1"/>
</dbReference>
<evidence type="ECO:0000259" key="8">
    <source>
        <dbReference type="PROSITE" id="PS50110"/>
    </source>
</evidence>
<reference evidence="10 11" key="1">
    <citation type="journal article" date="2018" name="Nat. Biotechnol.">
        <title>A standardized bacterial taxonomy based on genome phylogeny substantially revises the tree of life.</title>
        <authorList>
            <person name="Parks D.H."/>
            <person name="Chuvochina M."/>
            <person name="Waite D.W."/>
            <person name="Rinke C."/>
            <person name="Skarshewski A."/>
            <person name="Chaumeil P.A."/>
            <person name="Hugenholtz P."/>
        </authorList>
    </citation>
    <scope>NUCLEOTIDE SEQUENCE [LARGE SCALE GENOMIC DNA]</scope>
    <source>
        <strain evidence="10">UBA11621</strain>
    </source>
</reference>
<comment type="caution">
    <text evidence="10">The sequence shown here is derived from an EMBL/GenBank/DDBJ whole genome shotgun (WGS) entry which is preliminary data.</text>
</comment>
<dbReference type="SMART" id="SM00448">
    <property type="entry name" value="REC"/>
    <property type="match status" value="1"/>
</dbReference>
<dbReference type="Gene3D" id="1.10.10.10">
    <property type="entry name" value="Winged helix-like DNA-binding domain superfamily/Winged helix DNA-binding domain"/>
    <property type="match status" value="1"/>
</dbReference>
<dbReference type="Gene3D" id="6.10.250.690">
    <property type="match status" value="1"/>
</dbReference>
<evidence type="ECO:0000256" key="4">
    <source>
        <dbReference type="ARBA" id="ARBA00023125"/>
    </source>
</evidence>
<dbReference type="CDD" id="cd17624">
    <property type="entry name" value="REC_OmpR_PmrA-like"/>
    <property type="match status" value="1"/>
</dbReference>
<evidence type="ECO:0000259" key="9">
    <source>
        <dbReference type="PROSITE" id="PS51755"/>
    </source>
</evidence>
<dbReference type="InterPro" id="IPR001789">
    <property type="entry name" value="Sig_transdc_resp-reg_receiver"/>
</dbReference>
<dbReference type="Proteomes" id="UP000264779">
    <property type="component" value="Unassembled WGS sequence"/>
</dbReference>
<dbReference type="SUPFAM" id="SSF52172">
    <property type="entry name" value="CheY-like"/>
    <property type="match status" value="1"/>
</dbReference>
<dbReference type="SMART" id="SM00862">
    <property type="entry name" value="Trans_reg_C"/>
    <property type="match status" value="1"/>
</dbReference>
<feature type="domain" description="Response regulatory" evidence="8">
    <location>
        <begin position="3"/>
        <end position="117"/>
    </location>
</feature>
<keyword evidence="5" id="KW-0804">Transcription</keyword>
<feature type="modified residue" description="4-aspartylphosphate" evidence="6">
    <location>
        <position position="52"/>
    </location>
</feature>
<name>A0A358E394_9ALTE</name>
<keyword evidence="3" id="KW-0805">Transcription regulation</keyword>
<evidence type="ECO:0000256" key="7">
    <source>
        <dbReference type="PROSITE-ProRule" id="PRU01091"/>
    </source>
</evidence>
<evidence type="ECO:0000256" key="2">
    <source>
        <dbReference type="ARBA" id="ARBA00023012"/>
    </source>
</evidence>
<dbReference type="InterPro" id="IPR036388">
    <property type="entry name" value="WH-like_DNA-bd_sf"/>
</dbReference>
<keyword evidence="4 7" id="KW-0238">DNA-binding</keyword>
<dbReference type="GO" id="GO:0000976">
    <property type="term" value="F:transcription cis-regulatory region binding"/>
    <property type="evidence" value="ECO:0007669"/>
    <property type="project" value="TreeGrafter"/>
</dbReference>
<dbReference type="AlphaFoldDB" id="A0A358E394"/>
<dbReference type="GO" id="GO:0006355">
    <property type="term" value="P:regulation of DNA-templated transcription"/>
    <property type="evidence" value="ECO:0007669"/>
    <property type="project" value="InterPro"/>
</dbReference>
<dbReference type="PANTHER" id="PTHR48111">
    <property type="entry name" value="REGULATOR OF RPOS"/>
    <property type="match status" value="1"/>
</dbReference>
<dbReference type="SUPFAM" id="SSF46894">
    <property type="entry name" value="C-terminal effector domain of the bipartite response regulators"/>
    <property type="match status" value="1"/>
</dbReference>
<keyword evidence="2" id="KW-0902">Two-component regulatory system</keyword>
<dbReference type="InterPro" id="IPR039420">
    <property type="entry name" value="WalR-like"/>
</dbReference>
<dbReference type="InterPro" id="IPR011006">
    <property type="entry name" value="CheY-like_superfamily"/>
</dbReference>
<dbReference type="GO" id="GO:0032993">
    <property type="term" value="C:protein-DNA complex"/>
    <property type="evidence" value="ECO:0007669"/>
    <property type="project" value="TreeGrafter"/>
</dbReference>
<dbReference type="GO" id="GO:0000156">
    <property type="term" value="F:phosphorelay response regulator activity"/>
    <property type="evidence" value="ECO:0007669"/>
    <property type="project" value="TreeGrafter"/>
</dbReference>
<dbReference type="CDD" id="cd00383">
    <property type="entry name" value="trans_reg_C"/>
    <property type="match status" value="1"/>
</dbReference>
<protein>
    <submittedName>
        <fullName evidence="10">DNA-binding response regulator</fullName>
    </submittedName>
</protein>
<dbReference type="Pfam" id="PF00072">
    <property type="entry name" value="Response_reg"/>
    <property type="match status" value="1"/>
</dbReference>
<dbReference type="Pfam" id="PF00486">
    <property type="entry name" value="Trans_reg_C"/>
    <property type="match status" value="1"/>
</dbReference>
<dbReference type="EMBL" id="DONK01000259">
    <property type="protein sequence ID" value="HBU52857.1"/>
    <property type="molecule type" value="Genomic_DNA"/>
</dbReference>
<dbReference type="InterPro" id="IPR016032">
    <property type="entry name" value="Sig_transdc_resp-reg_C-effctor"/>
</dbReference>
<dbReference type="PANTHER" id="PTHR48111:SF22">
    <property type="entry name" value="REGULATOR OF RPOS"/>
    <property type="match status" value="1"/>
</dbReference>
<proteinExistence type="predicted"/>
<feature type="domain" description="OmpR/PhoB-type" evidence="9">
    <location>
        <begin position="124"/>
        <end position="221"/>
    </location>
</feature>
<sequence>MIRVLLVEDDLGLAGNILDYLELEDMVCDHAANGMAALHFQQTHRYQVIILDINLPQMNGLSVCEHIRNEGDDTPIIILTARDKLEDKLVGFEKGADDYLIKPFAMAELVARVSALANRRSSQVNQLTFGNVILTVNPEVAMANGEAIKLSPTTYRLLKHLVRAGGECVSRATLVEAVWGEDAPESNALKVHIHHLRKALTQANANVQLLSRPNSGFYLSTEPAHG</sequence>
<organism evidence="10 11">
    <name type="scientific">Alteromonas australica</name>
    <dbReference type="NCBI Taxonomy" id="589873"/>
    <lineage>
        <taxon>Bacteria</taxon>
        <taxon>Pseudomonadati</taxon>
        <taxon>Pseudomonadota</taxon>
        <taxon>Gammaproteobacteria</taxon>
        <taxon>Alteromonadales</taxon>
        <taxon>Alteromonadaceae</taxon>
        <taxon>Alteromonas/Salinimonas group</taxon>
        <taxon>Alteromonas</taxon>
    </lineage>
</organism>
<feature type="DNA-binding region" description="OmpR/PhoB-type" evidence="7">
    <location>
        <begin position="124"/>
        <end position="221"/>
    </location>
</feature>
<dbReference type="Gene3D" id="3.40.50.2300">
    <property type="match status" value="1"/>
</dbReference>
<dbReference type="InterPro" id="IPR001867">
    <property type="entry name" value="OmpR/PhoB-type_DNA-bd"/>
</dbReference>
<evidence type="ECO:0000256" key="6">
    <source>
        <dbReference type="PROSITE-ProRule" id="PRU00169"/>
    </source>
</evidence>
<keyword evidence="1 6" id="KW-0597">Phosphoprotein</keyword>
<accession>A0A358E394</accession>
<dbReference type="PROSITE" id="PS51755">
    <property type="entry name" value="OMPR_PHOB"/>
    <property type="match status" value="1"/>
</dbReference>
<gene>
    <name evidence="10" type="ORF">DEB45_16515</name>
</gene>
<dbReference type="RefSeq" id="WP_272963556.1">
    <property type="nucleotide sequence ID" value="NZ_CALBIY010000008.1"/>
</dbReference>
<evidence type="ECO:0000256" key="3">
    <source>
        <dbReference type="ARBA" id="ARBA00023015"/>
    </source>
</evidence>
<evidence type="ECO:0000313" key="11">
    <source>
        <dbReference type="Proteomes" id="UP000264779"/>
    </source>
</evidence>
<evidence type="ECO:0000313" key="10">
    <source>
        <dbReference type="EMBL" id="HBU52857.1"/>
    </source>
</evidence>